<evidence type="ECO:0008006" key="4">
    <source>
        <dbReference type="Google" id="ProtNLM"/>
    </source>
</evidence>
<name>A0A0E0MQR3_ORYRU</name>
<reference evidence="2" key="2">
    <citation type="submission" date="2015-06" db="UniProtKB">
        <authorList>
            <consortium name="EnsemblPlants"/>
        </authorList>
    </citation>
    <scope>IDENTIFICATION</scope>
</reference>
<feature type="chain" id="PRO_5002368054" description="DUF3778 domain-containing protein" evidence="1">
    <location>
        <begin position="25"/>
        <end position="59"/>
    </location>
</feature>
<dbReference type="Gramene" id="ORUFI01G01510.1">
    <property type="protein sequence ID" value="ORUFI01G01510.1"/>
    <property type="gene ID" value="ORUFI01G01510"/>
</dbReference>
<organism evidence="2 3">
    <name type="scientific">Oryza rufipogon</name>
    <name type="common">Brownbeard rice</name>
    <name type="synonym">Asian wild rice</name>
    <dbReference type="NCBI Taxonomy" id="4529"/>
    <lineage>
        <taxon>Eukaryota</taxon>
        <taxon>Viridiplantae</taxon>
        <taxon>Streptophyta</taxon>
        <taxon>Embryophyta</taxon>
        <taxon>Tracheophyta</taxon>
        <taxon>Spermatophyta</taxon>
        <taxon>Magnoliopsida</taxon>
        <taxon>Liliopsida</taxon>
        <taxon>Poales</taxon>
        <taxon>Poaceae</taxon>
        <taxon>BOP clade</taxon>
        <taxon>Oryzoideae</taxon>
        <taxon>Oryzeae</taxon>
        <taxon>Oryzinae</taxon>
        <taxon>Oryza</taxon>
    </lineage>
</organism>
<keyword evidence="3" id="KW-1185">Reference proteome</keyword>
<dbReference type="HOGENOM" id="CLU_2965010_0_0_1"/>
<proteinExistence type="predicted"/>
<sequence>MWGTLSSWPTGQWALSGWVYGVWGESTCGSLGSECVSEISSISEAPELDVRWHNLAALS</sequence>
<keyword evidence="1" id="KW-0732">Signal</keyword>
<evidence type="ECO:0000256" key="1">
    <source>
        <dbReference type="SAM" id="SignalP"/>
    </source>
</evidence>
<accession>A0A0E0MQR3</accession>
<reference evidence="3" key="1">
    <citation type="submission" date="2013-06" db="EMBL/GenBank/DDBJ databases">
        <authorList>
            <person name="Zhao Q."/>
        </authorList>
    </citation>
    <scope>NUCLEOTIDE SEQUENCE</scope>
    <source>
        <strain evidence="3">cv. W1943</strain>
    </source>
</reference>
<dbReference type="EnsemblPlants" id="ORUFI01G01510.1">
    <property type="protein sequence ID" value="ORUFI01G01510.1"/>
    <property type="gene ID" value="ORUFI01G01510"/>
</dbReference>
<protein>
    <recommendedName>
        <fullName evidence="4">DUF3778 domain-containing protein</fullName>
    </recommendedName>
</protein>
<evidence type="ECO:0000313" key="2">
    <source>
        <dbReference type="EnsemblPlants" id="ORUFI01G01510.1"/>
    </source>
</evidence>
<dbReference type="AlphaFoldDB" id="A0A0E0MQR3"/>
<dbReference type="Proteomes" id="UP000008022">
    <property type="component" value="Unassembled WGS sequence"/>
</dbReference>
<feature type="signal peptide" evidence="1">
    <location>
        <begin position="1"/>
        <end position="24"/>
    </location>
</feature>
<evidence type="ECO:0000313" key="3">
    <source>
        <dbReference type="Proteomes" id="UP000008022"/>
    </source>
</evidence>